<dbReference type="CDD" id="cd07530">
    <property type="entry name" value="HAD_Pase_UmpH-like"/>
    <property type="match status" value="1"/>
</dbReference>
<evidence type="ECO:0000313" key="2">
    <source>
        <dbReference type="EMBL" id="MEK7949787.1"/>
    </source>
</evidence>
<keyword evidence="2" id="KW-0378">Hydrolase</keyword>
<dbReference type="InterPro" id="IPR036412">
    <property type="entry name" value="HAD-like_sf"/>
</dbReference>
<evidence type="ECO:0000256" key="1">
    <source>
        <dbReference type="PIRNR" id="PIRNR000915"/>
    </source>
</evidence>
<dbReference type="EMBL" id="JBBUKT010000001">
    <property type="protein sequence ID" value="MEK7949787.1"/>
    <property type="molecule type" value="Genomic_DNA"/>
</dbReference>
<dbReference type="Pfam" id="PF13344">
    <property type="entry name" value="Hydrolase_6"/>
    <property type="match status" value="1"/>
</dbReference>
<dbReference type="NCBIfam" id="TIGR01460">
    <property type="entry name" value="HAD-SF-IIA"/>
    <property type="match status" value="1"/>
</dbReference>
<dbReference type="Gene3D" id="3.40.50.1000">
    <property type="entry name" value="HAD superfamily/HAD-like"/>
    <property type="match status" value="2"/>
</dbReference>
<gene>
    <name evidence="2" type="ORF">WKV53_04755</name>
</gene>
<dbReference type="SFLD" id="SFLDS00003">
    <property type="entry name" value="Haloacid_Dehalogenase"/>
    <property type="match status" value="1"/>
</dbReference>
<dbReference type="PANTHER" id="PTHR19288">
    <property type="entry name" value="4-NITROPHENYLPHOSPHATASE-RELATED"/>
    <property type="match status" value="1"/>
</dbReference>
<proteinExistence type="inferred from homology"/>
<name>A0ABU9ARS4_9BACT</name>
<dbReference type="PIRSF" id="PIRSF000915">
    <property type="entry name" value="PGP-type_phosphatase"/>
    <property type="match status" value="1"/>
</dbReference>
<accession>A0ABU9ARS4</accession>
<sequence>MGYPHEDASVASPEEGTWWHGSRWFNGMATVGFLLDMDGVIYRGSRLIPGASDFINRLRNHGIPFRFLTNNSQRARRDVALKLHRLGIEASENEVFTCAMATARFLASQKPNGTAYVIGEHGLAAALHRNGLTVVDDDPDFVVVGEGRTMTFEMIERGVRLVEKGARLIATNPDPNCPTDQGTRPGCGAIVAMIERATGVEAFSVGKPSPVMMRAARKEMGLRTDEVIMVGDTMETDILGAVQMGYRSVLVLSGGTCRKDLKKFAYEPDLIVDHIGMIPDSYIFGKLEPALAP</sequence>
<dbReference type="SUPFAM" id="SSF56784">
    <property type="entry name" value="HAD-like"/>
    <property type="match status" value="1"/>
</dbReference>
<dbReference type="InterPro" id="IPR023214">
    <property type="entry name" value="HAD_sf"/>
</dbReference>
<dbReference type="PANTHER" id="PTHR19288:SF46">
    <property type="entry name" value="HALOACID DEHALOGENASE-LIKE HYDROLASE DOMAIN-CONTAINING PROTEIN 2"/>
    <property type="match status" value="1"/>
</dbReference>
<dbReference type="GO" id="GO:0016787">
    <property type="term" value="F:hydrolase activity"/>
    <property type="evidence" value="ECO:0007669"/>
    <property type="project" value="UniProtKB-KW"/>
</dbReference>
<dbReference type="InterPro" id="IPR006357">
    <property type="entry name" value="HAD-SF_hydro_IIA"/>
</dbReference>
<keyword evidence="3" id="KW-1185">Reference proteome</keyword>
<dbReference type="Proteomes" id="UP001371305">
    <property type="component" value="Unassembled WGS sequence"/>
</dbReference>
<protein>
    <submittedName>
        <fullName evidence="2">HAD-IIA family hydrolase</fullName>
    </submittedName>
</protein>
<comment type="caution">
    <text evidence="2">The sequence shown here is derived from an EMBL/GenBank/DDBJ whole genome shotgun (WGS) entry which is preliminary data.</text>
</comment>
<evidence type="ECO:0000313" key="3">
    <source>
        <dbReference type="Proteomes" id="UP001371305"/>
    </source>
</evidence>
<reference evidence="2 3" key="1">
    <citation type="submission" date="2024-04" db="EMBL/GenBank/DDBJ databases">
        <title>Luteolibacter sp. isolated from soil.</title>
        <authorList>
            <person name="An J."/>
        </authorList>
    </citation>
    <scope>NUCLEOTIDE SEQUENCE [LARGE SCALE GENOMIC DNA]</scope>
    <source>
        <strain evidence="2 3">Y139</strain>
    </source>
</reference>
<organism evidence="2 3">
    <name type="scientific">Luteolibacter soli</name>
    <dbReference type="NCBI Taxonomy" id="3135280"/>
    <lineage>
        <taxon>Bacteria</taxon>
        <taxon>Pseudomonadati</taxon>
        <taxon>Verrucomicrobiota</taxon>
        <taxon>Verrucomicrobiia</taxon>
        <taxon>Verrucomicrobiales</taxon>
        <taxon>Verrucomicrobiaceae</taxon>
        <taxon>Luteolibacter</taxon>
    </lineage>
</organism>
<dbReference type="SFLD" id="SFLDG01139">
    <property type="entry name" value="C2.A:_Pyridoxal_Phosphate_Phos"/>
    <property type="match status" value="1"/>
</dbReference>
<dbReference type="Pfam" id="PF13242">
    <property type="entry name" value="Hydrolase_like"/>
    <property type="match status" value="1"/>
</dbReference>
<comment type="similarity">
    <text evidence="1">Belongs to the HAD-like hydrolase superfamily.</text>
</comment>